<keyword evidence="4" id="KW-0677">Repeat</keyword>
<dbReference type="InParanoid" id="A0A672Y5B7"/>
<name>A0A672Y5B7_9TELE</name>
<dbReference type="PANTHER" id="PTHR21496">
    <property type="entry name" value="FERREDOXIN-RELATED"/>
    <property type="match status" value="1"/>
</dbReference>
<dbReference type="SUPFAM" id="SSF50022">
    <property type="entry name" value="ISP domain"/>
    <property type="match status" value="1"/>
</dbReference>
<dbReference type="CDD" id="cd03467">
    <property type="entry name" value="Rieske"/>
    <property type="match status" value="1"/>
</dbReference>
<dbReference type="Ensembl" id="ENSSORT00005001350.1">
    <property type="protein sequence ID" value="ENSSORP00005001313.1"/>
    <property type="gene ID" value="ENSSORG00005000773.1"/>
</dbReference>
<evidence type="ECO:0000259" key="9">
    <source>
        <dbReference type="PROSITE" id="PS51296"/>
    </source>
</evidence>
<dbReference type="CTD" id="317671"/>
<dbReference type="OrthoDB" id="426882at2759"/>
<keyword evidence="1" id="KW-0597">Phosphoprotein</keyword>
<keyword evidence="2" id="KW-0001">2Fe-2S</keyword>
<dbReference type="InterPro" id="IPR017941">
    <property type="entry name" value="Rieske_2Fe-2S"/>
</dbReference>
<evidence type="ECO:0000256" key="6">
    <source>
        <dbReference type="ARBA" id="ARBA00023004"/>
    </source>
</evidence>
<keyword evidence="11" id="KW-1185">Reference proteome</keyword>
<evidence type="ECO:0000256" key="7">
    <source>
        <dbReference type="ARBA" id="ARBA00023014"/>
    </source>
</evidence>
<dbReference type="GO" id="GO:0051537">
    <property type="term" value="F:2 iron, 2 sulfur cluster binding"/>
    <property type="evidence" value="ECO:0007669"/>
    <property type="project" value="UniProtKB-KW"/>
</dbReference>
<dbReference type="InterPro" id="IPR036922">
    <property type="entry name" value="Rieske_2Fe-2S_sf"/>
</dbReference>
<keyword evidence="5" id="KW-0007">Acetylation</keyword>
<reference evidence="10" key="3">
    <citation type="submission" date="2025-09" db="UniProtKB">
        <authorList>
            <consortium name="Ensembl"/>
        </authorList>
    </citation>
    <scope>IDENTIFICATION</scope>
</reference>
<evidence type="ECO:0000256" key="5">
    <source>
        <dbReference type="ARBA" id="ARBA00022990"/>
    </source>
</evidence>
<dbReference type="RefSeq" id="XP_029989381.1">
    <property type="nucleotide sequence ID" value="XM_030133521.1"/>
</dbReference>
<feature type="domain" description="Rieske" evidence="9">
    <location>
        <begin position="11"/>
        <end position="125"/>
    </location>
</feature>
<evidence type="ECO:0000313" key="10">
    <source>
        <dbReference type="Ensembl" id="ENSSORP00005001313.1"/>
    </source>
</evidence>
<dbReference type="FunFam" id="2.102.10.10:FF:000009">
    <property type="entry name" value="Rieske Fe-S domain containing"/>
    <property type="match status" value="1"/>
</dbReference>
<organism evidence="10 11">
    <name type="scientific">Sphaeramia orbicularis</name>
    <name type="common">orbiculate cardinalfish</name>
    <dbReference type="NCBI Taxonomy" id="375764"/>
    <lineage>
        <taxon>Eukaryota</taxon>
        <taxon>Metazoa</taxon>
        <taxon>Chordata</taxon>
        <taxon>Craniata</taxon>
        <taxon>Vertebrata</taxon>
        <taxon>Euteleostomi</taxon>
        <taxon>Actinopterygii</taxon>
        <taxon>Neopterygii</taxon>
        <taxon>Teleostei</taxon>
        <taxon>Neoteleostei</taxon>
        <taxon>Acanthomorphata</taxon>
        <taxon>Gobiaria</taxon>
        <taxon>Kurtiformes</taxon>
        <taxon>Apogonoidei</taxon>
        <taxon>Apogonidae</taxon>
        <taxon>Apogoninae</taxon>
        <taxon>Sphaeramia</taxon>
    </lineage>
</organism>
<keyword evidence="6" id="KW-0408">Iron</keyword>
<accession>A0A672Y5B7</accession>
<dbReference type="PANTHER" id="PTHR21496:SF18">
    <property type="entry name" value="RIESKE DOMAIN-CONTAINING PROTEIN"/>
    <property type="match status" value="1"/>
</dbReference>
<evidence type="ECO:0000256" key="1">
    <source>
        <dbReference type="ARBA" id="ARBA00022553"/>
    </source>
</evidence>
<reference evidence="10" key="2">
    <citation type="submission" date="2025-08" db="UniProtKB">
        <authorList>
            <consortium name="Ensembl"/>
        </authorList>
    </citation>
    <scope>IDENTIFICATION</scope>
</reference>
<keyword evidence="7" id="KW-0411">Iron-sulfur</keyword>
<dbReference type="AlphaFoldDB" id="A0A672Y5B7"/>
<evidence type="ECO:0000256" key="2">
    <source>
        <dbReference type="ARBA" id="ARBA00022714"/>
    </source>
</evidence>
<evidence type="ECO:0000256" key="4">
    <source>
        <dbReference type="ARBA" id="ARBA00022737"/>
    </source>
</evidence>
<proteinExistence type="predicted"/>
<dbReference type="InterPro" id="IPR054716">
    <property type="entry name" value="Sol_Rieske_ferrdox_dom"/>
</dbReference>
<evidence type="ECO:0000256" key="8">
    <source>
        <dbReference type="ARBA" id="ARBA00071952"/>
    </source>
</evidence>
<dbReference type="GO" id="GO:0046872">
    <property type="term" value="F:metal ion binding"/>
    <property type="evidence" value="ECO:0007669"/>
    <property type="project" value="UniProtKB-KW"/>
</dbReference>
<evidence type="ECO:0000256" key="3">
    <source>
        <dbReference type="ARBA" id="ARBA00022723"/>
    </source>
</evidence>
<dbReference type="Proteomes" id="UP000472271">
    <property type="component" value="Chromosome 5"/>
</dbReference>
<protein>
    <recommendedName>
        <fullName evidence="8 9">Rieske domain-containing protein</fullName>
    </recommendedName>
</protein>
<sequence length="173" mass="19809">MEETEQPAGGRYFVGRKDELIEAKRSFRTLEDRDIVIIYHQGVFHAIDSYCYHAGGILANGDIEELDGKLCIICPNHKYKISLAKGEGLYRGVDPREEQRVPRWYSKGVKQRVHTVTETDGDVYVQLSEERGWIESDYYQGEQGKVNRAKAEEAEKKALEKKASEKKALEKKA</sequence>
<reference evidence="10" key="1">
    <citation type="submission" date="2019-06" db="EMBL/GenBank/DDBJ databases">
        <authorList>
            <consortium name="Wellcome Sanger Institute Data Sharing"/>
        </authorList>
    </citation>
    <scope>NUCLEOTIDE SEQUENCE [LARGE SCALE GENOMIC DNA]</scope>
</reference>
<gene>
    <name evidence="10" type="primary">rfesd</name>
</gene>
<dbReference type="Pfam" id="PF22543">
    <property type="entry name" value="Rieske_4"/>
    <property type="match status" value="1"/>
</dbReference>
<dbReference type="Gene3D" id="2.102.10.10">
    <property type="entry name" value="Rieske [2Fe-2S] iron-sulphur domain"/>
    <property type="match status" value="1"/>
</dbReference>
<dbReference type="PROSITE" id="PS51296">
    <property type="entry name" value="RIESKE"/>
    <property type="match status" value="1"/>
</dbReference>
<keyword evidence="3" id="KW-0479">Metal-binding</keyword>
<evidence type="ECO:0000313" key="11">
    <source>
        <dbReference type="Proteomes" id="UP000472271"/>
    </source>
</evidence>
<dbReference type="GeneID" id="115418962"/>